<sequence>MALLKGGNIVTGLAIGIGAGVIAPMLAPILKPFAKSAIKAGLVAYDQARVAFAELNERTGDVMAEARAEVEEARKAAAEQPKSADQS</sequence>
<feature type="transmembrane region" description="Helical" evidence="1">
    <location>
        <begin position="6"/>
        <end position="30"/>
    </location>
</feature>
<dbReference type="Proteomes" id="UP000216442">
    <property type="component" value="Unassembled WGS sequence"/>
</dbReference>
<comment type="caution">
    <text evidence="2">The sequence shown here is derived from an EMBL/GenBank/DDBJ whole genome shotgun (WGS) entry which is preliminary data.</text>
</comment>
<gene>
    <name evidence="2" type="ORF">CIT26_21720</name>
</gene>
<evidence type="ECO:0000313" key="2">
    <source>
        <dbReference type="EMBL" id="PAQ07354.1"/>
    </source>
</evidence>
<organism evidence="2 3">
    <name type="scientific">Mesorhizobium temperatum</name>
    <dbReference type="NCBI Taxonomy" id="241416"/>
    <lineage>
        <taxon>Bacteria</taxon>
        <taxon>Pseudomonadati</taxon>
        <taxon>Pseudomonadota</taxon>
        <taxon>Alphaproteobacteria</taxon>
        <taxon>Hyphomicrobiales</taxon>
        <taxon>Phyllobacteriaceae</taxon>
        <taxon>Mesorhizobium</taxon>
    </lineage>
</organism>
<evidence type="ECO:0000256" key="1">
    <source>
        <dbReference type="SAM" id="Phobius"/>
    </source>
</evidence>
<reference evidence="2 3" key="1">
    <citation type="submission" date="2017-08" db="EMBL/GenBank/DDBJ databases">
        <title>Mesorhizobium wenxinae sp. nov., a novel rhizobial species isolated from root nodules of chickpea (Cicer arietinum L.).</title>
        <authorList>
            <person name="Zhang J."/>
        </authorList>
    </citation>
    <scope>NUCLEOTIDE SEQUENCE [LARGE SCALE GENOMIC DNA]</scope>
    <source>
        <strain evidence="2 3">SDW018</strain>
    </source>
</reference>
<dbReference type="RefSeq" id="WP_095494486.1">
    <property type="nucleotide sequence ID" value="NZ_NPKJ01000060.1"/>
</dbReference>
<proteinExistence type="predicted"/>
<keyword evidence="1" id="KW-0812">Transmembrane</keyword>
<dbReference type="OrthoDB" id="8421881at2"/>
<protein>
    <submittedName>
        <fullName evidence="2">DUF5132 domain-containing protein</fullName>
    </submittedName>
</protein>
<dbReference type="EMBL" id="NPKJ01000060">
    <property type="protein sequence ID" value="PAQ07354.1"/>
    <property type="molecule type" value="Genomic_DNA"/>
</dbReference>
<name>A0A271LH04_9HYPH</name>
<dbReference type="AlphaFoldDB" id="A0A271LH04"/>
<dbReference type="InterPro" id="IPR033456">
    <property type="entry name" value="DUF5132"/>
</dbReference>
<evidence type="ECO:0000313" key="3">
    <source>
        <dbReference type="Proteomes" id="UP000216442"/>
    </source>
</evidence>
<dbReference type="Pfam" id="PF17195">
    <property type="entry name" value="DUF5132"/>
    <property type="match status" value="1"/>
</dbReference>
<keyword evidence="3" id="KW-1185">Reference proteome</keyword>
<keyword evidence="1" id="KW-1133">Transmembrane helix</keyword>
<accession>A0A271LH04</accession>
<keyword evidence="1" id="KW-0472">Membrane</keyword>